<dbReference type="GO" id="GO:0016301">
    <property type="term" value="F:kinase activity"/>
    <property type="evidence" value="ECO:0007669"/>
    <property type="project" value="UniProtKB-KW"/>
</dbReference>
<evidence type="ECO:0000313" key="1">
    <source>
        <dbReference type="EMBL" id="EAU86959.2"/>
    </source>
</evidence>
<dbReference type="Gene3D" id="1.10.510.10">
    <property type="entry name" value="Transferase(Phosphotransferase) domain 1"/>
    <property type="match status" value="1"/>
</dbReference>
<keyword evidence="2" id="KW-1185">Reference proteome</keyword>
<dbReference type="eggNOG" id="ENOG502STXN">
    <property type="taxonomic scope" value="Eukaryota"/>
</dbReference>
<keyword evidence="1" id="KW-0418">Kinase</keyword>
<dbReference type="OrthoDB" id="3224178at2759"/>
<comment type="caution">
    <text evidence="1">The sequence shown here is derived from an EMBL/GenBank/DDBJ whole genome shotgun (WGS) entry which is preliminary data.</text>
</comment>
<proteinExistence type="predicted"/>
<dbReference type="SUPFAM" id="SSF56112">
    <property type="entry name" value="Protein kinase-like (PK-like)"/>
    <property type="match status" value="1"/>
</dbReference>
<dbReference type="Gene3D" id="3.30.200.20">
    <property type="entry name" value="Phosphorylase Kinase, domain 1"/>
    <property type="match status" value="1"/>
</dbReference>
<evidence type="ECO:0000313" key="2">
    <source>
        <dbReference type="Proteomes" id="UP000001861"/>
    </source>
</evidence>
<gene>
    <name evidence="1" type="ORF">CC1G_09816</name>
</gene>
<dbReference type="InParanoid" id="A8NMC5"/>
<dbReference type="GeneID" id="6011408"/>
<dbReference type="KEGG" id="cci:CC1G_09816"/>
<dbReference type="Proteomes" id="UP000001861">
    <property type="component" value="Unassembled WGS sequence"/>
</dbReference>
<organism evidence="1 2">
    <name type="scientific">Coprinopsis cinerea (strain Okayama-7 / 130 / ATCC MYA-4618 / FGSC 9003)</name>
    <name type="common">Inky cap fungus</name>
    <name type="synonym">Hormographiella aspergillata</name>
    <dbReference type="NCBI Taxonomy" id="240176"/>
    <lineage>
        <taxon>Eukaryota</taxon>
        <taxon>Fungi</taxon>
        <taxon>Dikarya</taxon>
        <taxon>Basidiomycota</taxon>
        <taxon>Agaricomycotina</taxon>
        <taxon>Agaricomycetes</taxon>
        <taxon>Agaricomycetidae</taxon>
        <taxon>Agaricales</taxon>
        <taxon>Agaricineae</taxon>
        <taxon>Psathyrellaceae</taxon>
        <taxon>Coprinopsis</taxon>
    </lineage>
</organism>
<dbReference type="InterPro" id="IPR011009">
    <property type="entry name" value="Kinase-like_dom_sf"/>
</dbReference>
<dbReference type="RefSeq" id="XP_001834889.2">
    <property type="nucleotide sequence ID" value="XM_001834837.2"/>
</dbReference>
<dbReference type="OMA" id="RELEFIC"/>
<reference evidence="1 2" key="1">
    <citation type="journal article" date="2010" name="Proc. Natl. Acad. Sci. U.S.A.">
        <title>Insights into evolution of multicellular fungi from the assembled chromosomes of the mushroom Coprinopsis cinerea (Coprinus cinereus).</title>
        <authorList>
            <person name="Stajich J.E."/>
            <person name="Wilke S.K."/>
            <person name="Ahren D."/>
            <person name="Au C.H."/>
            <person name="Birren B.W."/>
            <person name="Borodovsky M."/>
            <person name="Burns C."/>
            <person name="Canback B."/>
            <person name="Casselton L.A."/>
            <person name="Cheng C.K."/>
            <person name="Deng J."/>
            <person name="Dietrich F.S."/>
            <person name="Fargo D.C."/>
            <person name="Farman M.L."/>
            <person name="Gathman A.C."/>
            <person name="Goldberg J."/>
            <person name="Guigo R."/>
            <person name="Hoegger P.J."/>
            <person name="Hooker J.B."/>
            <person name="Huggins A."/>
            <person name="James T.Y."/>
            <person name="Kamada T."/>
            <person name="Kilaru S."/>
            <person name="Kodira C."/>
            <person name="Kues U."/>
            <person name="Kupfer D."/>
            <person name="Kwan H.S."/>
            <person name="Lomsadze A."/>
            <person name="Li W."/>
            <person name="Lilly W.W."/>
            <person name="Ma L.J."/>
            <person name="Mackey A.J."/>
            <person name="Manning G."/>
            <person name="Martin F."/>
            <person name="Muraguchi H."/>
            <person name="Natvig D.O."/>
            <person name="Palmerini H."/>
            <person name="Ramesh M.A."/>
            <person name="Rehmeyer C.J."/>
            <person name="Roe B.A."/>
            <person name="Shenoy N."/>
            <person name="Stanke M."/>
            <person name="Ter-Hovhannisyan V."/>
            <person name="Tunlid A."/>
            <person name="Velagapudi R."/>
            <person name="Vision T.J."/>
            <person name="Zeng Q."/>
            <person name="Zolan M.E."/>
            <person name="Pukkila P.J."/>
        </authorList>
    </citation>
    <scope>NUCLEOTIDE SEQUENCE [LARGE SCALE GENOMIC DNA]</scope>
    <source>
        <strain evidence="2">Okayama-7 / 130 / ATCC MYA-4618 / FGSC 9003</strain>
    </source>
</reference>
<dbReference type="HOGENOM" id="CLU_054404_0_0_1"/>
<dbReference type="VEuPathDB" id="FungiDB:CC1G_09816"/>
<protein>
    <submittedName>
        <fullName evidence="1">Other/AgaK1 protein kinase</fullName>
    </submittedName>
</protein>
<sequence length="398" mass="46019">MRLVHCGSVWETLRWTLHAWWHAYSVPTDRATWTSTQDTTIPYEEEIKITAKRWALLTPFFASRGYHLYEPSKLPQTMPPSSLKPPADVDESYPYARRRVRDEQGLAFLDIQSCRVWAARDNAGREVIIKSVPMNWIRCQLSDFNPPVTFRMVSFGEKESDELKIYRRLNTPGARADPRNRTLPVIDYITYDGLVFVVTPRWGEPVVGLSFSTVEQLLLMTDQLLEGMVFLHQQRIAHRDVDTRNMVMNALFEVCEGHDCDEIRDPSAVRYAYIDFEASAIFSMDTDIDKVVMKRERRFRTVHAGLEGPESNPFADDIYVLIHVLQRWVRVVENVVPEMGVFFDEILSNYSSDLSAIAVLSKFRQIRAELTAEQLKSPTPGRLWHEGTTSTFSCFNQR</sequence>
<keyword evidence="1" id="KW-0808">Transferase</keyword>
<dbReference type="AlphaFoldDB" id="A8NMC5"/>
<accession>A8NMC5</accession>
<dbReference type="EMBL" id="AACS02000012">
    <property type="protein sequence ID" value="EAU86959.2"/>
    <property type="molecule type" value="Genomic_DNA"/>
</dbReference>
<name>A8NMC5_COPC7</name>